<proteinExistence type="predicted"/>
<evidence type="ECO:0000313" key="1">
    <source>
        <dbReference type="EMBL" id="OOQ86491.1"/>
    </source>
</evidence>
<organism evidence="1">
    <name type="scientific">Penicillium brasilianum</name>
    <dbReference type="NCBI Taxonomy" id="104259"/>
    <lineage>
        <taxon>Eukaryota</taxon>
        <taxon>Fungi</taxon>
        <taxon>Dikarya</taxon>
        <taxon>Ascomycota</taxon>
        <taxon>Pezizomycotina</taxon>
        <taxon>Eurotiomycetes</taxon>
        <taxon>Eurotiomycetidae</taxon>
        <taxon>Eurotiales</taxon>
        <taxon>Aspergillaceae</taxon>
        <taxon>Penicillium</taxon>
    </lineage>
</organism>
<sequence>MVDASKYDTHLVLRRLTNTSRFFKNKVSSEALRVEKTSKTGRTYQSSVADRYCSAETNISSLGPPVKPWALYDIPTGIDVSNIFQNMDLGVEGQDRMNPDAISGAVDGTGVGEDDPRNLDQMLGKAAAAAAAAGMDGGVG</sequence>
<dbReference type="EMBL" id="LJBN01000139">
    <property type="protein sequence ID" value="OOQ86491.1"/>
    <property type="molecule type" value="Genomic_DNA"/>
</dbReference>
<dbReference type="Proteomes" id="UP000190744">
    <property type="component" value="Unassembled WGS sequence"/>
</dbReference>
<comment type="caution">
    <text evidence="1">The sequence shown here is derived from an EMBL/GenBank/DDBJ whole genome shotgun (WGS) entry which is preliminary data.</text>
</comment>
<accession>A0A1S9RM99</accession>
<gene>
    <name evidence="1" type="ORF">PEBR_21290</name>
</gene>
<reference evidence="1" key="1">
    <citation type="submission" date="2015-09" db="EMBL/GenBank/DDBJ databases">
        <authorList>
            <person name="Jackson K.R."/>
            <person name="Lunt B.L."/>
            <person name="Fisher J.N.B."/>
            <person name="Gardner A.V."/>
            <person name="Bailey M.E."/>
            <person name="Deus L.M."/>
            <person name="Earl A.S."/>
            <person name="Gibby P.D."/>
            <person name="Hartmann K.A."/>
            <person name="Liu J.E."/>
            <person name="Manci A.M."/>
            <person name="Nielsen D.A."/>
            <person name="Solomon M.B."/>
            <person name="Breakwell D.P."/>
            <person name="Burnett S.H."/>
            <person name="Grose J.H."/>
        </authorList>
    </citation>
    <scope>NUCLEOTIDE SEQUENCE [LARGE SCALE GENOMIC DNA]</scope>
    <source>
        <strain evidence="1">LaBioMMi 136</strain>
    </source>
</reference>
<protein>
    <submittedName>
        <fullName evidence="1">Uncharacterized protein</fullName>
    </submittedName>
</protein>
<dbReference type="AlphaFoldDB" id="A0A1S9RM99"/>
<name>A0A1S9RM99_PENBI</name>